<reference evidence="2" key="1">
    <citation type="submission" date="2020-06" db="EMBL/GenBank/DDBJ databases">
        <authorList>
            <person name="Li T."/>
            <person name="Hu X."/>
            <person name="Zhang T."/>
            <person name="Song X."/>
            <person name="Zhang H."/>
            <person name="Dai N."/>
            <person name="Sheng W."/>
            <person name="Hou X."/>
            <person name="Wei L."/>
        </authorList>
    </citation>
    <scope>NUCLEOTIDE SEQUENCE</scope>
    <source>
        <strain evidence="2">3651</strain>
        <tissue evidence="2">Leaf</tissue>
    </source>
</reference>
<evidence type="ECO:0000313" key="3">
    <source>
        <dbReference type="Proteomes" id="UP001293254"/>
    </source>
</evidence>
<evidence type="ECO:0000256" key="1">
    <source>
        <dbReference type="SAM" id="MobiDB-lite"/>
    </source>
</evidence>
<name>A0AAE1XIB7_9LAMI</name>
<protein>
    <submittedName>
        <fullName evidence="2">Uncharacterized protein</fullName>
    </submittedName>
</protein>
<comment type="caution">
    <text evidence="2">The sequence shown here is derived from an EMBL/GenBank/DDBJ whole genome shotgun (WGS) entry which is preliminary data.</text>
</comment>
<feature type="compositionally biased region" description="Basic and acidic residues" evidence="1">
    <location>
        <begin position="117"/>
        <end position="128"/>
    </location>
</feature>
<dbReference type="AlphaFoldDB" id="A0AAE1XIB7"/>
<accession>A0AAE1XIB7</accession>
<feature type="region of interest" description="Disordered" evidence="1">
    <location>
        <begin position="108"/>
        <end position="128"/>
    </location>
</feature>
<dbReference type="Proteomes" id="UP001293254">
    <property type="component" value="Unassembled WGS sequence"/>
</dbReference>
<gene>
    <name evidence="2" type="ORF">Salat_2897100</name>
</gene>
<proteinExistence type="predicted"/>
<sequence>MKAKPSKLVKACRASLCATELYSLGLRQIVKYCETLFTEGFVDPGDNTPYGAWLWPLPTRNQPRRTSYTPIRANYSCPRCTSWGNDGRIYLARLMGFQRPRVRRHGSVKGSSLLSMESKHDKAQHKDKELETLEPTMWTLEFQEERLQNGNHRLPRLSSCRAARLRSTPTEGIDENGALMDTCNVPETNPQLKVVSFGELANDLAIEQEGNPLGITTTSESELVSIPLQFCATVRGRGRGPR</sequence>
<reference evidence="2" key="2">
    <citation type="journal article" date="2024" name="Plant">
        <title>Genomic evolution and insights into agronomic trait innovations of Sesamum species.</title>
        <authorList>
            <person name="Miao H."/>
            <person name="Wang L."/>
            <person name="Qu L."/>
            <person name="Liu H."/>
            <person name="Sun Y."/>
            <person name="Le M."/>
            <person name="Wang Q."/>
            <person name="Wei S."/>
            <person name="Zheng Y."/>
            <person name="Lin W."/>
            <person name="Duan Y."/>
            <person name="Cao H."/>
            <person name="Xiong S."/>
            <person name="Wang X."/>
            <person name="Wei L."/>
            <person name="Li C."/>
            <person name="Ma Q."/>
            <person name="Ju M."/>
            <person name="Zhao R."/>
            <person name="Li G."/>
            <person name="Mu C."/>
            <person name="Tian Q."/>
            <person name="Mei H."/>
            <person name="Zhang T."/>
            <person name="Gao T."/>
            <person name="Zhang H."/>
        </authorList>
    </citation>
    <scope>NUCLEOTIDE SEQUENCE</scope>
    <source>
        <strain evidence="2">3651</strain>
    </source>
</reference>
<organism evidence="2 3">
    <name type="scientific">Sesamum alatum</name>
    <dbReference type="NCBI Taxonomy" id="300844"/>
    <lineage>
        <taxon>Eukaryota</taxon>
        <taxon>Viridiplantae</taxon>
        <taxon>Streptophyta</taxon>
        <taxon>Embryophyta</taxon>
        <taxon>Tracheophyta</taxon>
        <taxon>Spermatophyta</taxon>
        <taxon>Magnoliopsida</taxon>
        <taxon>eudicotyledons</taxon>
        <taxon>Gunneridae</taxon>
        <taxon>Pentapetalae</taxon>
        <taxon>asterids</taxon>
        <taxon>lamiids</taxon>
        <taxon>Lamiales</taxon>
        <taxon>Pedaliaceae</taxon>
        <taxon>Sesamum</taxon>
    </lineage>
</organism>
<keyword evidence="3" id="KW-1185">Reference proteome</keyword>
<evidence type="ECO:0000313" key="2">
    <source>
        <dbReference type="EMBL" id="KAK4412500.1"/>
    </source>
</evidence>
<dbReference type="EMBL" id="JACGWO010000013">
    <property type="protein sequence ID" value="KAK4412500.1"/>
    <property type="molecule type" value="Genomic_DNA"/>
</dbReference>